<dbReference type="InterPro" id="IPR011992">
    <property type="entry name" value="EF-hand-dom_pair"/>
</dbReference>
<keyword evidence="1" id="KW-0723">Serine/threonine-protein kinase</keyword>
<dbReference type="SUPFAM" id="SSF56112">
    <property type="entry name" value="Protein kinase-like (PK-like)"/>
    <property type="match status" value="1"/>
</dbReference>
<accession>A0A1X0P150</accession>
<sequence length="620" mass="70802">MGFDATTTLIAGTVELKQVLGSGGFGKVYLGYDRKRKINVAVKVLQKEKIEAFDIKSYVDREIEVMRKIRHPHIVKLLDAFESSSSYNLVMELAPNGELFDKIVNSQRFDEQTARLYFQQLMSAVHYCHGLHIVHRDIKAENLLLGEQNELKLCDWGLSRYTKEGCFTDDHKVLFHSLAGSIDYQAPEVLSGRGYEGSACDMWSCGAILFFMLCGYLPFTDRTDAETKRRILTCQYNRRNRYLSPNAADLIGRLLELDPKTRYTSEDVINHPWFQVDLDMSLFPSMQLESSSSALTTPKSGDFMQRVLSPTLGSEEKGSASFEQLNEIGRAFDACNVDGNGFLNHEEVRDALIKLKNNEPVSEEEVKSFMSNFAQDKDGCISKEAFIIGWTQNQNVGKKYNITSMANLFNYDLEKEYLREIRHAFDSIDVDHTGLITEEDLNRLHLGISKEEIRDFFHTIDPQRHGGGRMSFEEFVNMCTRYDAFKDHPIVRRLRSIKDIFNVTEIGAVNSCVGTGFTVAGTRENISMRIHSAEKALSTQFEDSVTGTLYGTYMESNKKVIEVGIRLLPCMSKYTRVIPYRIAGKTTVFHQWFLNLRKVLREEILRYEEDTMVKGPPELV</sequence>
<dbReference type="VEuPathDB" id="TriTrypDB:TM35_000084550"/>
<evidence type="ECO:0000313" key="11">
    <source>
        <dbReference type="Proteomes" id="UP000192257"/>
    </source>
</evidence>
<keyword evidence="4 10" id="KW-0418">Kinase</keyword>
<organism evidence="10 11">
    <name type="scientific">Trypanosoma theileri</name>
    <dbReference type="NCBI Taxonomy" id="67003"/>
    <lineage>
        <taxon>Eukaryota</taxon>
        <taxon>Discoba</taxon>
        <taxon>Euglenozoa</taxon>
        <taxon>Kinetoplastea</taxon>
        <taxon>Metakinetoplastina</taxon>
        <taxon>Trypanosomatida</taxon>
        <taxon>Trypanosomatidae</taxon>
        <taxon>Trypanosoma</taxon>
    </lineage>
</organism>
<dbReference type="GO" id="GO:0004674">
    <property type="term" value="F:protein serine/threonine kinase activity"/>
    <property type="evidence" value="ECO:0007669"/>
    <property type="project" value="UniProtKB-KW"/>
</dbReference>
<evidence type="ECO:0000313" key="10">
    <source>
        <dbReference type="EMBL" id="ORC90657.1"/>
    </source>
</evidence>
<evidence type="ECO:0000256" key="5">
    <source>
        <dbReference type="ARBA" id="ARBA00022837"/>
    </source>
</evidence>
<evidence type="ECO:0000256" key="3">
    <source>
        <dbReference type="ARBA" id="ARBA00022741"/>
    </source>
</evidence>
<dbReference type="Pfam" id="PF00069">
    <property type="entry name" value="Pkinase"/>
    <property type="match status" value="1"/>
</dbReference>
<dbReference type="GO" id="GO:0005524">
    <property type="term" value="F:ATP binding"/>
    <property type="evidence" value="ECO:0007669"/>
    <property type="project" value="UniProtKB-UniRule"/>
</dbReference>
<evidence type="ECO:0000256" key="2">
    <source>
        <dbReference type="ARBA" id="ARBA00022679"/>
    </source>
</evidence>
<reference evidence="10 11" key="1">
    <citation type="submission" date="2017-03" db="EMBL/GenBank/DDBJ databases">
        <title>An alternative strategy for trypanosome survival in the mammalian bloodstream revealed through genome and transcriptome analysis of the ubiquitous bovine parasite Trypanosoma (Megatrypanum) theileri.</title>
        <authorList>
            <person name="Kelly S."/>
            <person name="Ivens A."/>
            <person name="Mott A."/>
            <person name="O'Neill E."/>
            <person name="Emms D."/>
            <person name="Macleod O."/>
            <person name="Voorheis P."/>
            <person name="Matthews J."/>
            <person name="Matthews K."/>
            <person name="Carrington M."/>
        </authorList>
    </citation>
    <scope>NUCLEOTIDE SEQUENCE [LARGE SCALE GENOMIC DNA]</scope>
    <source>
        <strain evidence="10">Edinburgh</strain>
    </source>
</reference>
<dbReference type="SMART" id="SM00220">
    <property type="entry name" value="S_TKc"/>
    <property type="match status" value="1"/>
</dbReference>
<dbReference type="GO" id="GO:0035556">
    <property type="term" value="P:intracellular signal transduction"/>
    <property type="evidence" value="ECO:0007669"/>
    <property type="project" value="TreeGrafter"/>
</dbReference>
<dbReference type="CDD" id="cd14003">
    <property type="entry name" value="STKc_AMPK-like"/>
    <property type="match status" value="1"/>
</dbReference>
<dbReference type="OrthoDB" id="541276at2759"/>
<dbReference type="InterPro" id="IPR018247">
    <property type="entry name" value="EF_Hand_1_Ca_BS"/>
</dbReference>
<dbReference type="PROSITE" id="PS50011">
    <property type="entry name" value="PROTEIN_KINASE_DOM"/>
    <property type="match status" value="1"/>
</dbReference>
<dbReference type="SMART" id="SM00054">
    <property type="entry name" value="EFh"/>
    <property type="match status" value="4"/>
</dbReference>
<gene>
    <name evidence="10" type="ORF">TM35_000084550</name>
</gene>
<keyword evidence="2" id="KW-0808">Transferase</keyword>
<dbReference type="Proteomes" id="UP000192257">
    <property type="component" value="Unassembled WGS sequence"/>
</dbReference>
<keyword evidence="6 7" id="KW-0067">ATP-binding</keyword>
<dbReference type="InterPro" id="IPR008271">
    <property type="entry name" value="Ser/Thr_kinase_AS"/>
</dbReference>
<dbReference type="PANTHER" id="PTHR24346:SF82">
    <property type="entry name" value="KP78A-RELATED"/>
    <property type="match status" value="1"/>
</dbReference>
<feature type="domain" description="EF-hand" evidence="9">
    <location>
        <begin position="416"/>
        <end position="451"/>
    </location>
</feature>
<dbReference type="STRING" id="67003.A0A1X0P150"/>
<dbReference type="PANTHER" id="PTHR24346">
    <property type="entry name" value="MAP/MICROTUBULE AFFINITY-REGULATING KINASE"/>
    <property type="match status" value="1"/>
</dbReference>
<evidence type="ECO:0000256" key="1">
    <source>
        <dbReference type="ARBA" id="ARBA00022527"/>
    </source>
</evidence>
<feature type="domain" description="Protein kinase" evidence="8">
    <location>
        <begin position="14"/>
        <end position="274"/>
    </location>
</feature>
<dbReference type="Gene3D" id="1.10.238.10">
    <property type="entry name" value="EF-hand"/>
    <property type="match status" value="2"/>
</dbReference>
<evidence type="ECO:0000259" key="9">
    <source>
        <dbReference type="PROSITE" id="PS50222"/>
    </source>
</evidence>
<dbReference type="EMBL" id="NBCO01000008">
    <property type="protein sequence ID" value="ORC90657.1"/>
    <property type="molecule type" value="Genomic_DNA"/>
</dbReference>
<dbReference type="PROSITE" id="PS00018">
    <property type="entry name" value="EF_HAND_1"/>
    <property type="match status" value="1"/>
</dbReference>
<feature type="binding site" evidence="7">
    <location>
        <position position="43"/>
    </location>
    <ligand>
        <name>ATP</name>
        <dbReference type="ChEBI" id="CHEBI:30616"/>
    </ligand>
</feature>
<dbReference type="Pfam" id="PF13499">
    <property type="entry name" value="EF-hand_7"/>
    <property type="match status" value="2"/>
</dbReference>
<dbReference type="RefSeq" id="XP_028884723.1">
    <property type="nucleotide sequence ID" value="XM_029024320.1"/>
</dbReference>
<dbReference type="InterPro" id="IPR011009">
    <property type="entry name" value="Kinase-like_dom_sf"/>
</dbReference>
<dbReference type="InterPro" id="IPR000719">
    <property type="entry name" value="Prot_kinase_dom"/>
</dbReference>
<dbReference type="SUPFAM" id="SSF47473">
    <property type="entry name" value="EF-hand"/>
    <property type="match status" value="1"/>
</dbReference>
<dbReference type="PROSITE" id="PS00108">
    <property type="entry name" value="PROTEIN_KINASE_ST"/>
    <property type="match status" value="1"/>
</dbReference>
<dbReference type="PROSITE" id="PS00107">
    <property type="entry name" value="PROTEIN_KINASE_ATP"/>
    <property type="match status" value="1"/>
</dbReference>
<dbReference type="GO" id="GO:0005737">
    <property type="term" value="C:cytoplasm"/>
    <property type="evidence" value="ECO:0007669"/>
    <property type="project" value="TreeGrafter"/>
</dbReference>
<dbReference type="GO" id="GO:0005509">
    <property type="term" value="F:calcium ion binding"/>
    <property type="evidence" value="ECO:0007669"/>
    <property type="project" value="InterPro"/>
</dbReference>
<evidence type="ECO:0000256" key="7">
    <source>
        <dbReference type="PROSITE-ProRule" id="PRU10141"/>
    </source>
</evidence>
<dbReference type="AlphaFoldDB" id="A0A1X0P150"/>
<feature type="domain" description="EF-hand" evidence="9">
    <location>
        <begin position="323"/>
        <end position="358"/>
    </location>
</feature>
<evidence type="ECO:0000259" key="8">
    <source>
        <dbReference type="PROSITE" id="PS50011"/>
    </source>
</evidence>
<protein>
    <submittedName>
        <fullName evidence="10">Protein kinase</fullName>
    </submittedName>
</protein>
<keyword evidence="5" id="KW-0106">Calcium</keyword>
<name>A0A1X0P150_9TRYP</name>
<proteinExistence type="predicted"/>
<dbReference type="Gene3D" id="1.10.510.10">
    <property type="entry name" value="Transferase(Phosphotransferase) domain 1"/>
    <property type="match status" value="1"/>
</dbReference>
<keyword evidence="3 7" id="KW-0547">Nucleotide-binding</keyword>
<dbReference type="InterPro" id="IPR017441">
    <property type="entry name" value="Protein_kinase_ATP_BS"/>
</dbReference>
<evidence type="ECO:0000256" key="6">
    <source>
        <dbReference type="ARBA" id="ARBA00022840"/>
    </source>
</evidence>
<keyword evidence="11" id="KW-1185">Reference proteome</keyword>
<dbReference type="FunFam" id="3.30.200.20:FF:000042">
    <property type="entry name" value="Aurora kinase A"/>
    <property type="match status" value="1"/>
</dbReference>
<dbReference type="CDD" id="cd00051">
    <property type="entry name" value="EFh"/>
    <property type="match status" value="2"/>
</dbReference>
<dbReference type="FunFam" id="1.10.510.10:FF:000571">
    <property type="entry name" value="Maternal embryonic leucine zipper kinase"/>
    <property type="match status" value="1"/>
</dbReference>
<evidence type="ECO:0000256" key="4">
    <source>
        <dbReference type="ARBA" id="ARBA00022777"/>
    </source>
</evidence>
<dbReference type="GeneID" id="39984100"/>
<dbReference type="InterPro" id="IPR002048">
    <property type="entry name" value="EF_hand_dom"/>
</dbReference>
<dbReference type="PROSITE" id="PS50222">
    <property type="entry name" value="EF_HAND_2"/>
    <property type="match status" value="2"/>
</dbReference>
<comment type="caution">
    <text evidence="10">The sequence shown here is derived from an EMBL/GenBank/DDBJ whole genome shotgun (WGS) entry which is preliminary data.</text>
</comment>